<protein>
    <submittedName>
        <fullName evidence="1">Uncharacterized protein</fullName>
    </submittedName>
</protein>
<gene>
    <name evidence="1" type="ORF">METZ01_LOCUS500653</name>
</gene>
<evidence type="ECO:0000313" key="1">
    <source>
        <dbReference type="EMBL" id="SVE47799.1"/>
    </source>
</evidence>
<accession>A0A383DU18</accession>
<dbReference type="AlphaFoldDB" id="A0A383DU18"/>
<organism evidence="1">
    <name type="scientific">marine metagenome</name>
    <dbReference type="NCBI Taxonomy" id="408172"/>
    <lineage>
        <taxon>unclassified sequences</taxon>
        <taxon>metagenomes</taxon>
        <taxon>ecological metagenomes</taxon>
    </lineage>
</organism>
<dbReference type="EMBL" id="UINC01220056">
    <property type="protein sequence ID" value="SVE47799.1"/>
    <property type="molecule type" value="Genomic_DNA"/>
</dbReference>
<reference evidence="1" key="1">
    <citation type="submission" date="2018-05" db="EMBL/GenBank/DDBJ databases">
        <authorList>
            <person name="Lanie J.A."/>
            <person name="Ng W.-L."/>
            <person name="Kazmierczak K.M."/>
            <person name="Andrzejewski T.M."/>
            <person name="Davidsen T.M."/>
            <person name="Wayne K.J."/>
            <person name="Tettelin H."/>
            <person name="Glass J.I."/>
            <person name="Rusch D."/>
            <person name="Podicherti R."/>
            <person name="Tsui H.-C.T."/>
            <person name="Winkler M.E."/>
        </authorList>
    </citation>
    <scope>NUCLEOTIDE SEQUENCE</scope>
</reference>
<sequence length="51" mass="5962">MVIVCRPPNHLEKNQEHKVFNPLFQQFIAQWLYNQSAEIKGQPISNQQVLG</sequence>
<proteinExistence type="predicted"/>
<name>A0A383DU18_9ZZZZ</name>
<feature type="non-terminal residue" evidence="1">
    <location>
        <position position="51"/>
    </location>
</feature>